<dbReference type="InterPro" id="IPR041468">
    <property type="entry name" value="HTH_ParB/Spo0J"/>
</dbReference>
<reference evidence="5 6" key="1">
    <citation type="submission" date="2021-03" db="EMBL/GenBank/DDBJ databases">
        <title>Genomic Encyclopedia of Type Strains, Phase IV (KMG-IV): sequencing the most valuable type-strain genomes for metagenomic binning, comparative biology and taxonomic classification.</title>
        <authorList>
            <person name="Goeker M."/>
        </authorList>
    </citation>
    <scope>NUCLEOTIDE SEQUENCE [LARGE SCALE GENOMIC DNA]</scope>
    <source>
        <strain evidence="5 6">DSM 28783</strain>
    </source>
</reference>
<comment type="caution">
    <text evidence="5">The sequence shown here is derived from an EMBL/GenBank/DDBJ whole genome shotgun (WGS) entry which is preliminary data.</text>
</comment>
<dbReference type="SUPFAM" id="SSF109709">
    <property type="entry name" value="KorB DNA-binding domain-like"/>
    <property type="match status" value="1"/>
</dbReference>
<dbReference type="SMART" id="SM00470">
    <property type="entry name" value="ParB"/>
    <property type="match status" value="1"/>
</dbReference>
<evidence type="ECO:0000256" key="1">
    <source>
        <dbReference type="ARBA" id="ARBA00006295"/>
    </source>
</evidence>
<dbReference type="EMBL" id="JAGGLM010000028">
    <property type="protein sequence ID" value="MBP2034000.1"/>
    <property type="molecule type" value="Genomic_DNA"/>
</dbReference>
<dbReference type="PANTHER" id="PTHR33375:SF1">
    <property type="entry name" value="CHROMOSOME-PARTITIONING PROTEIN PARB-RELATED"/>
    <property type="match status" value="1"/>
</dbReference>
<dbReference type="NCBIfam" id="TIGR00180">
    <property type="entry name" value="parB_part"/>
    <property type="match status" value="1"/>
</dbReference>
<dbReference type="Pfam" id="PF23552">
    <property type="entry name" value="ParB_C"/>
    <property type="match status" value="1"/>
</dbReference>
<dbReference type="CDD" id="cd16393">
    <property type="entry name" value="SPO0J_N"/>
    <property type="match status" value="1"/>
</dbReference>
<name>A0ABS4KVG4_9CLOT</name>
<dbReference type="Pfam" id="PF02195">
    <property type="entry name" value="ParB_N"/>
    <property type="match status" value="1"/>
</dbReference>
<evidence type="ECO:0000313" key="6">
    <source>
        <dbReference type="Proteomes" id="UP001519307"/>
    </source>
</evidence>
<protein>
    <submittedName>
        <fullName evidence="5">ParB family chromosome partitioning protein</fullName>
    </submittedName>
</protein>
<sequence length="298" mass="34419">MSFYKGKRGENILSKMYGLGRGLGALIPTDVLENENNLDNIKKVNIDLIIPNESQPRKNFDKDKILQLAQSIKEHGIIQPLLLNKNKDENKYIIVAGERRWRAAKAANVKEVPAIIMDLSNKEILEISLIENIQRQDLNPIEEAISYKRLIDDFGLKQEDLANRIGKSRTAIANCIRLLNLDKRVQEYLINELISEGHARALLSIENKDLQYKLATNIIKNGLNVRQVEKLVKDMNPKNQIKKQEADKINPYYKNIQDKLQYLFATKVTLNDKKNKGRIEIEYYSQDDLQRILDILKL</sequence>
<dbReference type="SUPFAM" id="SSF110849">
    <property type="entry name" value="ParB/Sulfiredoxin"/>
    <property type="match status" value="1"/>
</dbReference>
<feature type="domain" description="ParB-like N-terminal" evidence="4">
    <location>
        <begin position="42"/>
        <end position="133"/>
    </location>
</feature>
<keyword evidence="3" id="KW-0238">DNA-binding</keyword>
<dbReference type="InterPro" id="IPR004437">
    <property type="entry name" value="ParB/RepB/Spo0J"/>
</dbReference>
<proteinExistence type="inferred from homology"/>
<dbReference type="Gene3D" id="1.10.10.2830">
    <property type="match status" value="1"/>
</dbReference>
<evidence type="ECO:0000313" key="5">
    <source>
        <dbReference type="EMBL" id="MBP2034000.1"/>
    </source>
</evidence>
<comment type="similarity">
    <text evidence="1">Belongs to the ParB family.</text>
</comment>
<dbReference type="InterPro" id="IPR057240">
    <property type="entry name" value="ParB_dimer_C"/>
</dbReference>
<dbReference type="InterPro" id="IPR003115">
    <property type="entry name" value="ParB_N"/>
</dbReference>
<keyword evidence="2" id="KW-0159">Chromosome partition</keyword>
<dbReference type="Gene3D" id="3.90.1530.30">
    <property type="match status" value="1"/>
</dbReference>
<evidence type="ECO:0000256" key="2">
    <source>
        <dbReference type="ARBA" id="ARBA00022829"/>
    </source>
</evidence>
<evidence type="ECO:0000259" key="4">
    <source>
        <dbReference type="SMART" id="SM00470"/>
    </source>
</evidence>
<dbReference type="Proteomes" id="UP001519307">
    <property type="component" value="Unassembled WGS sequence"/>
</dbReference>
<organism evidence="5 6">
    <name type="scientific">Clostridium algifaecis</name>
    <dbReference type="NCBI Taxonomy" id="1472040"/>
    <lineage>
        <taxon>Bacteria</taxon>
        <taxon>Bacillati</taxon>
        <taxon>Bacillota</taxon>
        <taxon>Clostridia</taxon>
        <taxon>Eubacteriales</taxon>
        <taxon>Clostridiaceae</taxon>
        <taxon>Clostridium</taxon>
    </lineage>
</organism>
<dbReference type="Pfam" id="PF17762">
    <property type="entry name" value="HTH_ParB"/>
    <property type="match status" value="1"/>
</dbReference>
<evidence type="ECO:0000256" key="3">
    <source>
        <dbReference type="ARBA" id="ARBA00023125"/>
    </source>
</evidence>
<keyword evidence="6" id="KW-1185">Reference proteome</keyword>
<accession>A0ABS4KVG4</accession>
<dbReference type="InterPro" id="IPR036086">
    <property type="entry name" value="ParB/Sulfiredoxin_sf"/>
</dbReference>
<dbReference type="InterPro" id="IPR050336">
    <property type="entry name" value="Chromosome_partition/occlusion"/>
</dbReference>
<gene>
    <name evidence="5" type="ORF">J2Z42_002717</name>
</gene>
<dbReference type="PANTHER" id="PTHR33375">
    <property type="entry name" value="CHROMOSOME-PARTITIONING PROTEIN PARB-RELATED"/>
    <property type="match status" value="1"/>
</dbReference>